<dbReference type="EMBL" id="JABANO010039000">
    <property type="protein sequence ID" value="KAF4696817.1"/>
    <property type="molecule type" value="Genomic_DNA"/>
</dbReference>
<evidence type="ECO:0000313" key="7">
    <source>
        <dbReference type="EMBL" id="KAF4696817.1"/>
    </source>
</evidence>
<dbReference type="PROSITE" id="PS50088">
    <property type="entry name" value="ANK_REPEAT"/>
    <property type="match status" value="2"/>
</dbReference>
<proteinExistence type="inferred from homology"/>
<evidence type="ECO:0000256" key="2">
    <source>
        <dbReference type="ARBA" id="ARBA00022741"/>
    </source>
</evidence>
<feature type="binding site" evidence="5">
    <location>
        <position position="161"/>
    </location>
    <ligand>
        <name>Mg(2+)</name>
        <dbReference type="ChEBI" id="CHEBI:18420"/>
    </ligand>
</feature>
<evidence type="ECO:0000313" key="8">
    <source>
        <dbReference type="Proteomes" id="UP000553632"/>
    </source>
</evidence>
<dbReference type="Pfam" id="PF12796">
    <property type="entry name" value="Ank_2"/>
    <property type="match status" value="1"/>
</dbReference>
<feature type="repeat" description="ANK" evidence="6">
    <location>
        <begin position="9"/>
        <end position="41"/>
    </location>
</feature>
<keyword evidence="6" id="KW-0040">ANK repeat</keyword>
<dbReference type="SMART" id="SM00177">
    <property type="entry name" value="ARF"/>
    <property type="match status" value="1"/>
</dbReference>
<reference evidence="7 8" key="1">
    <citation type="submission" date="2020-04" db="EMBL/GenBank/DDBJ databases">
        <title>Perkinsus olseni comparative genomics.</title>
        <authorList>
            <person name="Bogema D.R."/>
        </authorList>
    </citation>
    <scope>NUCLEOTIDE SEQUENCE [LARGE SCALE GENOMIC DNA]</scope>
    <source>
        <strain evidence="7 8">ATCC PRA-207</strain>
    </source>
</reference>
<keyword evidence="5" id="KW-0479">Metal-binding</keyword>
<dbReference type="NCBIfam" id="TIGR00231">
    <property type="entry name" value="small_GTP"/>
    <property type="match status" value="1"/>
</dbReference>
<dbReference type="SMART" id="SM00248">
    <property type="entry name" value="ANK"/>
    <property type="match status" value="2"/>
</dbReference>
<comment type="similarity">
    <text evidence="1">Belongs to the small GTPase superfamily. Arf family.</text>
</comment>
<dbReference type="Gene3D" id="1.25.40.20">
    <property type="entry name" value="Ankyrin repeat-containing domain"/>
    <property type="match status" value="1"/>
</dbReference>
<feature type="non-terminal residue" evidence="7">
    <location>
        <position position="1"/>
    </location>
</feature>
<feature type="binding site" evidence="4">
    <location>
        <position position="183"/>
    </location>
    <ligand>
        <name>GTP</name>
        <dbReference type="ChEBI" id="CHEBI:37565"/>
    </ligand>
</feature>
<gene>
    <name evidence="7" type="ORF">FOZ63_005031</name>
</gene>
<dbReference type="PRINTS" id="PR00328">
    <property type="entry name" value="SAR1GTPBP"/>
</dbReference>
<keyword evidence="3 4" id="KW-0342">GTP-binding</keyword>
<dbReference type="GO" id="GO:0046872">
    <property type="term" value="F:metal ion binding"/>
    <property type="evidence" value="ECO:0007669"/>
    <property type="project" value="UniProtKB-KW"/>
</dbReference>
<evidence type="ECO:0000256" key="5">
    <source>
        <dbReference type="PIRSR" id="PIRSR606689-2"/>
    </source>
</evidence>
<dbReference type="InterPro" id="IPR036770">
    <property type="entry name" value="Ankyrin_rpt-contain_sf"/>
</dbReference>
<dbReference type="Proteomes" id="UP000553632">
    <property type="component" value="Unassembled WGS sequence"/>
</dbReference>
<keyword evidence="5" id="KW-0460">Magnesium</keyword>
<dbReference type="GO" id="GO:0003924">
    <property type="term" value="F:GTPase activity"/>
    <property type="evidence" value="ECO:0007669"/>
    <property type="project" value="InterPro"/>
</dbReference>
<feature type="non-terminal residue" evidence="7">
    <location>
        <position position="307"/>
    </location>
</feature>
<dbReference type="SUPFAM" id="SSF52540">
    <property type="entry name" value="P-loop containing nucleoside triphosphate hydrolases"/>
    <property type="match status" value="1"/>
</dbReference>
<feature type="binding site" evidence="5">
    <location>
        <position position="143"/>
    </location>
    <ligand>
        <name>Mg(2+)</name>
        <dbReference type="ChEBI" id="CHEBI:18420"/>
    </ligand>
</feature>
<feature type="binding site" evidence="4">
    <location>
        <begin position="136"/>
        <end position="143"/>
    </location>
    <ligand>
        <name>GTP</name>
        <dbReference type="ChEBI" id="CHEBI:37565"/>
    </ligand>
</feature>
<comment type="caution">
    <text evidence="7">The sequence shown here is derived from an EMBL/GenBank/DDBJ whole genome shotgun (WGS) entry which is preliminary data.</text>
</comment>
<dbReference type="SMART" id="SM00175">
    <property type="entry name" value="RAB"/>
    <property type="match status" value="1"/>
</dbReference>
<dbReference type="AlphaFoldDB" id="A0A7J6PLN2"/>
<dbReference type="SUPFAM" id="SSF48403">
    <property type="entry name" value="Ankyrin repeat"/>
    <property type="match status" value="1"/>
</dbReference>
<evidence type="ECO:0000256" key="6">
    <source>
        <dbReference type="PROSITE-ProRule" id="PRU00023"/>
    </source>
</evidence>
<protein>
    <recommendedName>
        <fullName evidence="9">ADP-ribosylation factor-like protein 6</fullName>
    </recommendedName>
</protein>
<feature type="binding site" evidence="4">
    <location>
        <begin position="242"/>
        <end position="245"/>
    </location>
    <ligand>
        <name>GTP</name>
        <dbReference type="ChEBI" id="CHEBI:37565"/>
    </ligand>
</feature>
<dbReference type="PROSITE" id="PS51417">
    <property type="entry name" value="ARF"/>
    <property type="match status" value="1"/>
</dbReference>
<dbReference type="Gene3D" id="3.40.50.300">
    <property type="entry name" value="P-loop containing nucleotide triphosphate hydrolases"/>
    <property type="match status" value="1"/>
</dbReference>
<dbReference type="SMART" id="SM00178">
    <property type="entry name" value="SAR"/>
    <property type="match status" value="1"/>
</dbReference>
<organism evidence="7 8">
    <name type="scientific">Perkinsus olseni</name>
    <name type="common">Perkinsus atlanticus</name>
    <dbReference type="NCBI Taxonomy" id="32597"/>
    <lineage>
        <taxon>Eukaryota</taxon>
        <taxon>Sar</taxon>
        <taxon>Alveolata</taxon>
        <taxon>Perkinsozoa</taxon>
        <taxon>Perkinsea</taxon>
        <taxon>Perkinsida</taxon>
        <taxon>Perkinsidae</taxon>
        <taxon>Perkinsus</taxon>
    </lineage>
</organism>
<name>A0A7J6PLN2_PEROL</name>
<evidence type="ECO:0000256" key="3">
    <source>
        <dbReference type="ARBA" id="ARBA00023134"/>
    </source>
</evidence>
<dbReference type="InterPro" id="IPR006689">
    <property type="entry name" value="Small_GTPase_ARF/SAR"/>
</dbReference>
<dbReference type="PANTHER" id="PTHR11711">
    <property type="entry name" value="ADP RIBOSYLATION FACTOR-RELATED"/>
    <property type="match status" value="1"/>
</dbReference>
<dbReference type="Pfam" id="PF00025">
    <property type="entry name" value="Arf"/>
    <property type="match status" value="1"/>
</dbReference>
<dbReference type="InterPro" id="IPR024156">
    <property type="entry name" value="Small_GTPase_ARF"/>
</dbReference>
<accession>A0A7J6PLN2</accession>
<dbReference type="GO" id="GO:0005525">
    <property type="term" value="F:GTP binding"/>
    <property type="evidence" value="ECO:0007669"/>
    <property type="project" value="UniProtKB-KW"/>
</dbReference>
<evidence type="ECO:0008006" key="9">
    <source>
        <dbReference type="Google" id="ProtNLM"/>
    </source>
</evidence>
<keyword evidence="2 4" id="KW-0547">Nucleotide-binding</keyword>
<feature type="repeat" description="ANK" evidence="6">
    <location>
        <begin position="42"/>
        <end position="74"/>
    </location>
</feature>
<evidence type="ECO:0000256" key="4">
    <source>
        <dbReference type="PIRSR" id="PIRSR606689-1"/>
    </source>
</evidence>
<dbReference type="PROSITE" id="PS50297">
    <property type="entry name" value="ANK_REP_REGION"/>
    <property type="match status" value="1"/>
</dbReference>
<keyword evidence="8" id="KW-1185">Reference proteome</keyword>
<sequence>AQVNHQTRTGKTALMHASLYGHVDVCKFLLDRGAKVELEDEDGCTALFFAVGADEPELCELLISHGCSVEERNQEGETPDMFAERVNSEKGGSRGGRHVDGVSAYRERCLVMMGVLLLLRNIFGFRRMKMRFVVVGLDNSGKTTLLNQLKPTKASLETVPTVGFSVEEFTNHGIKFCAFDMSGQGKYRNLWENYYPDCEGIIFVIDSSDQLRLAVVKNELQTMLQSAELAAKPYVPVIFFANKMDLPDAVSLDEVAAAIGVASLSSTRRPHNIVRCCATTGEGVEEGIMWLADIAATYLLTDMRRCG</sequence>
<dbReference type="InterPro" id="IPR027417">
    <property type="entry name" value="P-loop_NTPase"/>
</dbReference>
<dbReference type="InterPro" id="IPR005225">
    <property type="entry name" value="Small_GTP-bd"/>
</dbReference>
<evidence type="ECO:0000256" key="1">
    <source>
        <dbReference type="ARBA" id="ARBA00010290"/>
    </source>
</evidence>
<dbReference type="InterPro" id="IPR002110">
    <property type="entry name" value="Ankyrin_rpt"/>
</dbReference>
<dbReference type="FunFam" id="3.40.50.300:FF:001166">
    <property type="entry name" value="ADP-ribosylation factor D"/>
    <property type="match status" value="1"/>
</dbReference>
<dbReference type="PROSITE" id="PS51419">
    <property type="entry name" value="RAB"/>
    <property type="match status" value="1"/>
</dbReference>